<evidence type="ECO:0000313" key="1">
    <source>
        <dbReference type="EMBL" id="KAF4325923.1"/>
    </source>
</evidence>
<organism evidence="1 2">
    <name type="scientific">Phytophthora kernoviae 00238/432</name>
    <dbReference type="NCBI Taxonomy" id="1284355"/>
    <lineage>
        <taxon>Eukaryota</taxon>
        <taxon>Sar</taxon>
        <taxon>Stramenopiles</taxon>
        <taxon>Oomycota</taxon>
        <taxon>Peronosporomycetes</taxon>
        <taxon>Peronosporales</taxon>
        <taxon>Peronosporaceae</taxon>
        <taxon>Phytophthora</taxon>
    </lineage>
</organism>
<proteinExistence type="predicted"/>
<dbReference type="EMBL" id="AOFI03000002">
    <property type="protein sequence ID" value="KAF4325923.1"/>
    <property type="molecule type" value="Genomic_DNA"/>
</dbReference>
<reference evidence="1" key="2">
    <citation type="submission" date="2020-02" db="EMBL/GenBank/DDBJ databases">
        <authorList>
            <person name="Studholme D.J."/>
        </authorList>
    </citation>
    <scope>NUCLEOTIDE SEQUENCE</scope>
    <source>
        <strain evidence="1">00238/432</strain>
    </source>
</reference>
<accession>A0A8J4SWD9</accession>
<reference evidence="1" key="1">
    <citation type="journal article" date="2015" name="Genom Data">
        <title>Draft genome sequences of Phytophthora kernoviae and Phytophthora ramorum lineage EU2 from Scotland.</title>
        <authorList>
            <person name="Sambles C."/>
            <person name="Schlenzig A."/>
            <person name="O'Neill P."/>
            <person name="Grant M."/>
            <person name="Studholme D.J."/>
        </authorList>
    </citation>
    <scope>NUCLEOTIDE SEQUENCE</scope>
    <source>
        <strain evidence="1">00238/432</strain>
    </source>
</reference>
<protein>
    <submittedName>
        <fullName evidence="1">Uncharacterized protein</fullName>
    </submittedName>
</protein>
<evidence type="ECO:0000313" key="2">
    <source>
        <dbReference type="Proteomes" id="UP000702964"/>
    </source>
</evidence>
<dbReference type="AlphaFoldDB" id="A0A8J4SWD9"/>
<gene>
    <name evidence="1" type="ORF">G195_000446</name>
</gene>
<dbReference type="Proteomes" id="UP000702964">
    <property type="component" value="Unassembled WGS sequence"/>
</dbReference>
<sequence length="91" mass="10051">MLTNFLDSFGNIGICGNNGIHTFRIFAEGFGNRVFNGTHSCSFQFTVNINANYGCIAKNDTVGVFNTFHLFGKCFEVDDPQQKGATDPPEY</sequence>
<comment type="caution">
    <text evidence="1">The sequence shown here is derived from an EMBL/GenBank/DDBJ whole genome shotgun (WGS) entry which is preliminary data.</text>
</comment>
<name>A0A8J4SWD9_9STRA</name>